<dbReference type="RefSeq" id="WP_323578073.1">
    <property type="nucleotide sequence ID" value="NZ_JAYGJQ010000002.1"/>
</dbReference>
<sequence>MKSLLLVLAITTIQPSFSSEDPGPFVFSYAACKDMTGRANLKAIAYGVGWTKLEAETSALYNVQLNFGCGGRGPIIVESATVTSQKNSNYCVAACVGFDGVDNRYTRGGTGRNLTEAKYSALHETQVAFGCGEIQIVTCQ</sequence>
<proteinExistence type="predicted"/>
<reference evidence="1 2" key="1">
    <citation type="submission" date="2023-11" db="EMBL/GenBank/DDBJ databases">
        <title>A Novel Polar Bacteriovorax (B. antarcticus) Isolated from the Biocrust in Antarctica.</title>
        <authorList>
            <person name="Mun W."/>
            <person name="Choi S.Y."/>
            <person name="Mitchell R.J."/>
        </authorList>
    </citation>
    <scope>NUCLEOTIDE SEQUENCE [LARGE SCALE GENOMIC DNA]</scope>
    <source>
        <strain evidence="1 2">PP10</strain>
    </source>
</reference>
<gene>
    <name evidence="1" type="ORF">SHI21_16785</name>
</gene>
<evidence type="ECO:0000313" key="1">
    <source>
        <dbReference type="EMBL" id="MEA9357889.1"/>
    </source>
</evidence>
<dbReference type="Proteomes" id="UP001302274">
    <property type="component" value="Unassembled WGS sequence"/>
</dbReference>
<dbReference type="EMBL" id="JAYGJQ010000002">
    <property type="protein sequence ID" value="MEA9357889.1"/>
    <property type="molecule type" value="Genomic_DNA"/>
</dbReference>
<name>A0ABU5VXV2_9BACT</name>
<comment type="caution">
    <text evidence="1">The sequence shown here is derived from an EMBL/GenBank/DDBJ whole genome shotgun (WGS) entry which is preliminary data.</text>
</comment>
<organism evidence="1 2">
    <name type="scientific">Bacteriovorax antarcticus</name>
    <dbReference type="NCBI Taxonomy" id="3088717"/>
    <lineage>
        <taxon>Bacteria</taxon>
        <taxon>Pseudomonadati</taxon>
        <taxon>Bdellovibrionota</taxon>
        <taxon>Bacteriovoracia</taxon>
        <taxon>Bacteriovoracales</taxon>
        <taxon>Bacteriovoracaceae</taxon>
        <taxon>Bacteriovorax</taxon>
    </lineage>
</organism>
<protein>
    <submittedName>
        <fullName evidence="1">Uncharacterized protein</fullName>
    </submittedName>
</protein>
<evidence type="ECO:0000313" key="2">
    <source>
        <dbReference type="Proteomes" id="UP001302274"/>
    </source>
</evidence>
<accession>A0ABU5VXV2</accession>
<keyword evidence="2" id="KW-1185">Reference proteome</keyword>